<accession>A0A2P2P0D2</accession>
<protein>
    <submittedName>
        <fullName evidence="1">Uncharacterized protein</fullName>
    </submittedName>
</protein>
<name>A0A2P2P0D2_RHIMU</name>
<proteinExistence type="predicted"/>
<organism evidence="1">
    <name type="scientific">Rhizophora mucronata</name>
    <name type="common">Asiatic mangrove</name>
    <dbReference type="NCBI Taxonomy" id="61149"/>
    <lineage>
        <taxon>Eukaryota</taxon>
        <taxon>Viridiplantae</taxon>
        <taxon>Streptophyta</taxon>
        <taxon>Embryophyta</taxon>
        <taxon>Tracheophyta</taxon>
        <taxon>Spermatophyta</taxon>
        <taxon>Magnoliopsida</taxon>
        <taxon>eudicotyledons</taxon>
        <taxon>Gunneridae</taxon>
        <taxon>Pentapetalae</taxon>
        <taxon>rosids</taxon>
        <taxon>fabids</taxon>
        <taxon>Malpighiales</taxon>
        <taxon>Rhizophoraceae</taxon>
        <taxon>Rhizophora</taxon>
    </lineage>
</organism>
<reference evidence="1" key="1">
    <citation type="submission" date="2018-02" db="EMBL/GenBank/DDBJ databases">
        <title>Rhizophora mucronata_Transcriptome.</title>
        <authorList>
            <person name="Meera S.P."/>
            <person name="Sreeshan A."/>
            <person name="Augustine A."/>
        </authorList>
    </citation>
    <scope>NUCLEOTIDE SEQUENCE</scope>
    <source>
        <tissue evidence="1">Leaf</tissue>
    </source>
</reference>
<evidence type="ECO:0000313" key="1">
    <source>
        <dbReference type="EMBL" id="MBX48200.1"/>
    </source>
</evidence>
<dbReference type="AlphaFoldDB" id="A0A2P2P0D2"/>
<dbReference type="EMBL" id="GGEC01067716">
    <property type="protein sequence ID" value="MBX48200.1"/>
    <property type="molecule type" value="Transcribed_RNA"/>
</dbReference>
<sequence>MKLLLNDLCYDDAVKHVCDYLMDIFIPNLK</sequence>